<evidence type="ECO:0000256" key="1">
    <source>
        <dbReference type="ARBA" id="ARBA00010105"/>
    </source>
</evidence>
<protein>
    <recommendedName>
        <fullName evidence="4">Metal-dependent hydrolase</fullName>
    </recommendedName>
</protein>
<dbReference type="AlphaFoldDB" id="A0A1F6TMD5"/>
<evidence type="ECO:0000313" key="2">
    <source>
        <dbReference type="EMBL" id="OGI46280.1"/>
    </source>
</evidence>
<organism evidence="2 3">
    <name type="scientific">Candidatus Nomurabacteria bacterium GWB1_40_6</name>
    <dbReference type="NCBI Taxonomy" id="1801727"/>
    <lineage>
        <taxon>Bacteria</taxon>
        <taxon>Candidatus Nomuraibacteriota</taxon>
    </lineage>
</organism>
<evidence type="ECO:0000313" key="3">
    <source>
        <dbReference type="Proteomes" id="UP000176484"/>
    </source>
</evidence>
<dbReference type="PANTHER" id="PTHR11215">
    <property type="entry name" value="METAL DEPENDENT HYDROLASE - RELATED"/>
    <property type="match status" value="1"/>
</dbReference>
<reference evidence="2 3" key="1">
    <citation type="journal article" date="2016" name="Nat. Commun.">
        <title>Thousands of microbial genomes shed light on interconnected biogeochemical processes in an aquifer system.</title>
        <authorList>
            <person name="Anantharaman K."/>
            <person name="Brown C.T."/>
            <person name="Hug L.A."/>
            <person name="Sharon I."/>
            <person name="Castelle C.J."/>
            <person name="Probst A.J."/>
            <person name="Thomas B.C."/>
            <person name="Singh A."/>
            <person name="Wilkins M.J."/>
            <person name="Karaoz U."/>
            <person name="Brodie E.L."/>
            <person name="Williams K.H."/>
            <person name="Hubbard S.S."/>
            <person name="Banfield J.F."/>
        </authorList>
    </citation>
    <scope>NUCLEOTIDE SEQUENCE [LARGE SCALE GENOMIC DNA]</scope>
</reference>
<dbReference type="InterPro" id="IPR003226">
    <property type="entry name" value="MYG1_exonuclease"/>
</dbReference>
<comment type="caution">
    <text evidence="2">The sequence shown here is derived from an EMBL/GenBank/DDBJ whole genome shotgun (WGS) entry which is preliminary data.</text>
</comment>
<dbReference type="GO" id="GO:0005737">
    <property type="term" value="C:cytoplasm"/>
    <property type="evidence" value="ECO:0007669"/>
    <property type="project" value="TreeGrafter"/>
</dbReference>
<evidence type="ECO:0008006" key="4">
    <source>
        <dbReference type="Google" id="ProtNLM"/>
    </source>
</evidence>
<comment type="similarity">
    <text evidence="1">Belongs to the MYG1 family.</text>
</comment>
<sequence length="307" mass="34972">MNNKKLITHNGSFHADDIFACATLILYLEKNNNDFSAQGGPASGWEVIRTRDEEIIKTGDYVFDVGGIYDADKNRFDHHQIGGAGKRENGIEYSSFGLVWKKFGEKIITSEKAKMIIDRHLVAPIDASDNGFDLVESKHKIFPYLIQDFFRVMRPTWRETDEKIDQMFLKSVEIAKEILTREIAYAQDAIIADEAIFSIYKNTEDKRIIVLDKNYAKKEILEKLTETLYVVYPRETSNSWGVEAIRKDFKSFENRKNLPKSWAGLKDEALQKVSGVGDAIFCHKALFMAVAKSKEGAIKLAELALKD</sequence>
<accession>A0A1F6TMD5</accession>
<dbReference type="PANTHER" id="PTHR11215:SF1">
    <property type="entry name" value="MYG1 EXONUCLEASE"/>
    <property type="match status" value="1"/>
</dbReference>
<dbReference type="Pfam" id="PF03690">
    <property type="entry name" value="MYG1_exonuc"/>
    <property type="match status" value="1"/>
</dbReference>
<gene>
    <name evidence="2" type="ORF">A2121_01530</name>
</gene>
<dbReference type="EMBL" id="MFTD01000025">
    <property type="protein sequence ID" value="OGI46280.1"/>
    <property type="molecule type" value="Genomic_DNA"/>
</dbReference>
<name>A0A1F6TMD5_9BACT</name>
<dbReference type="Proteomes" id="UP000176484">
    <property type="component" value="Unassembled WGS sequence"/>
</dbReference>
<proteinExistence type="inferred from homology"/>